<feature type="region of interest" description="Disordered" evidence="1">
    <location>
        <begin position="70"/>
        <end position="89"/>
    </location>
</feature>
<dbReference type="AlphaFoldDB" id="A0AAV4XY06"/>
<accession>A0AAV4XY06</accession>
<sequence length="253" mass="28625">MNPVMKSIAEWLTETYIDNLIDLTPDGEIVVQNLQIPGEPNGILPLKTDILKPLRKYASTLTQDLQAETKSDSNVKIEHDGGDKSTVDELSKMSENALTEGRTLNENVSLESHGLRTDSDSTHIGQSHISNNKSDISQLISKFNADQKDSFKQECNSDSTSRHEMSLKKKEERNICCPPSHPNCIKAALQYIKKEENKSFIHNDTNTVNDLHNRPSPKFEYKDCTEDNRIKKNVIECYTKKSAIFKSDRNLCL</sequence>
<gene>
    <name evidence="2" type="ORF">CEXT_26731</name>
</gene>
<reference evidence="2 3" key="1">
    <citation type="submission" date="2021-06" db="EMBL/GenBank/DDBJ databases">
        <title>Caerostris extrusa draft genome.</title>
        <authorList>
            <person name="Kono N."/>
            <person name="Arakawa K."/>
        </authorList>
    </citation>
    <scope>NUCLEOTIDE SEQUENCE [LARGE SCALE GENOMIC DNA]</scope>
</reference>
<evidence type="ECO:0000256" key="1">
    <source>
        <dbReference type="SAM" id="MobiDB-lite"/>
    </source>
</evidence>
<comment type="caution">
    <text evidence="2">The sequence shown here is derived from an EMBL/GenBank/DDBJ whole genome shotgun (WGS) entry which is preliminary data.</text>
</comment>
<protein>
    <submittedName>
        <fullName evidence="2">Uncharacterized protein</fullName>
    </submittedName>
</protein>
<evidence type="ECO:0000313" key="2">
    <source>
        <dbReference type="EMBL" id="GIY98715.1"/>
    </source>
</evidence>
<evidence type="ECO:0000313" key="3">
    <source>
        <dbReference type="Proteomes" id="UP001054945"/>
    </source>
</evidence>
<keyword evidence="3" id="KW-1185">Reference proteome</keyword>
<dbReference type="EMBL" id="BPLR01000955">
    <property type="protein sequence ID" value="GIY98715.1"/>
    <property type="molecule type" value="Genomic_DNA"/>
</dbReference>
<organism evidence="2 3">
    <name type="scientific">Caerostris extrusa</name>
    <name type="common">Bark spider</name>
    <name type="synonym">Caerostris bankana</name>
    <dbReference type="NCBI Taxonomy" id="172846"/>
    <lineage>
        <taxon>Eukaryota</taxon>
        <taxon>Metazoa</taxon>
        <taxon>Ecdysozoa</taxon>
        <taxon>Arthropoda</taxon>
        <taxon>Chelicerata</taxon>
        <taxon>Arachnida</taxon>
        <taxon>Araneae</taxon>
        <taxon>Araneomorphae</taxon>
        <taxon>Entelegynae</taxon>
        <taxon>Araneoidea</taxon>
        <taxon>Araneidae</taxon>
        <taxon>Caerostris</taxon>
    </lineage>
</organism>
<name>A0AAV4XY06_CAEEX</name>
<dbReference type="Proteomes" id="UP001054945">
    <property type="component" value="Unassembled WGS sequence"/>
</dbReference>
<proteinExistence type="predicted"/>